<sequence>MSVKRISIIAMISLLWIPFVLLTDLYPFFRFGMFAEPVREAIQMEQFAIRYTSFNQRQQVLTPKQLGISSLDYLLRNYYYRNQAIAFLENIHTIYPGKHIVREWQFLRITSPAQMFKPDTAIVARYTIPAKP</sequence>
<accession>A0ABT8R1R0</accession>
<name>A0ABT8R1R0_9BACT</name>
<feature type="transmembrane region" description="Helical" evidence="1">
    <location>
        <begin position="6"/>
        <end position="29"/>
    </location>
</feature>
<gene>
    <name evidence="2" type="ORF">Q0590_07250</name>
</gene>
<proteinExistence type="predicted"/>
<protein>
    <submittedName>
        <fullName evidence="2">Uncharacterized protein</fullName>
    </submittedName>
</protein>
<keyword evidence="3" id="KW-1185">Reference proteome</keyword>
<reference evidence="2" key="1">
    <citation type="submission" date="2023-07" db="EMBL/GenBank/DDBJ databases">
        <title>The genome sequence of Rhodocytophaga aerolata KACC 12507.</title>
        <authorList>
            <person name="Zhang X."/>
        </authorList>
    </citation>
    <scope>NUCLEOTIDE SEQUENCE</scope>
    <source>
        <strain evidence="2">KACC 12507</strain>
    </source>
</reference>
<dbReference type="RefSeq" id="WP_302036844.1">
    <property type="nucleotide sequence ID" value="NZ_JAUKPO010000003.1"/>
</dbReference>
<evidence type="ECO:0000313" key="2">
    <source>
        <dbReference type="EMBL" id="MDO1446041.1"/>
    </source>
</evidence>
<evidence type="ECO:0000313" key="3">
    <source>
        <dbReference type="Proteomes" id="UP001168528"/>
    </source>
</evidence>
<keyword evidence="1" id="KW-1133">Transmembrane helix</keyword>
<keyword evidence="1" id="KW-0472">Membrane</keyword>
<comment type="caution">
    <text evidence="2">The sequence shown here is derived from an EMBL/GenBank/DDBJ whole genome shotgun (WGS) entry which is preliminary data.</text>
</comment>
<organism evidence="2 3">
    <name type="scientific">Rhodocytophaga aerolata</name>
    <dbReference type="NCBI Taxonomy" id="455078"/>
    <lineage>
        <taxon>Bacteria</taxon>
        <taxon>Pseudomonadati</taxon>
        <taxon>Bacteroidota</taxon>
        <taxon>Cytophagia</taxon>
        <taxon>Cytophagales</taxon>
        <taxon>Rhodocytophagaceae</taxon>
        <taxon>Rhodocytophaga</taxon>
    </lineage>
</organism>
<keyword evidence="1" id="KW-0812">Transmembrane</keyword>
<dbReference type="EMBL" id="JAUKPO010000003">
    <property type="protein sequence ID" value="MDO1446041.1"/>
    <property type="molecule type" value="Genomic_DNA"/>
</dbReference>
<dbReference type="Proteomes" id="UP001168528">
    <property type="component" value="Unassembled WGS sequence"/>
</dbReference>
<evidence type="ECO:0000256" key="1">
    <source>
        <dbReference type="SAM" id="Phobius"/>
    </source>
</evidence>